<evidence type="ECO:0000256" key="1">
    <source>
        <dbReference type="SAM" id="MobiDB-lite"/>
    </source>
</evidence>
<sequence length="104" mass="11972">MNLHTHLQSSSEFEPSTVTQALKDLNWRRAMSEEYDALVHNAEGDEDEGQCDGRRRRRRPRRRKEKKAKAAATKGDEGEGRCGGRERREREAMVGLVMCEKKIS</sequence>
<feature type="region of interest" description="Disordered" evidence="1">
    <location>
        <begin position="37"/>
        <end position="88"/>
    </location>
</feature>
<organism evidence="2 3">
    <name type="scientific">Acer saccharum</name>
    <name type="common">Sugar maple</name>
    <dbReference type="NCBI Taxonomy" id="4024"/>
    <lineage>
        <taxon>Eukaryota</taxon>
        <taxon>Viridiplantae</taxon>
        <taxon>Streptophyta</taxon>
        <taxon>Embryophyta</taxon>
        <taxon>Tracheophyta</taxon>
        <taxon>Spermatophyta</taxon>
        <taxon>Magnoliopsida</taxon>
        <taxon>eudicotyledons</taxon>
        <taxon>Gunneridae</taxon>
        <taxon>Pentapetalae</taxon>
        <taxon>rosids</taxon>
        <taxon>malvids</taxon>
        <taxon>Sapindales</taxon>
        <taxon>Sapindaceae</taxon>
        <taxon>Hippocastanoideae</taxon>
        <taxon>Acereae</taxon>
        <taxon>Acer</taxon>
    </lineage>
</organism>
<reference evidence="2" key="1">
    <citation type="journal article" date="2022" name="Plant J.">
        <title>Strategies of tolerance reflected in two North American maple genomes.</title>
        <authorList>
            <person name="McEvoy S.L."/>
            <person name="Sezen U.U."/>
            <person name="Trouern-Trend A."/>
            <person name="McMahon S.M."/>
            <person name="Schaberg P.G."/>
            <person name="Yang J."/>
            <person name="Wegrzyn J.L."/>
            <person name="Swenson N.G."/>
        </authorList>
    </citation>
    <scope>NUCLEOTIDE SEQUENCE</scope>
    <source>
        <strain evidence="2">NS2018</strain>
    </source>
</reference>
<feature type="compositionally biased region" description="Basic and acidic residues" evidence="1">
    <location>
        <begin position="74"/>
        <end position="88"/>
    </location>
</feature>
<proteinExistence type="predicted"/>
<accession>A0AA39SBM6</accession>
<comment type="caution">
    <text evidence="2">The sequence shown here is derived from an EMBL/GenBank/DDBJ whole genome shotgun (WGS) entry which is preliminary data.</text>
</comment>
<protein>
    <submittedName>
        <fullName evidence="2">Uncharacterized protein</fullName>
    </submittedName>
</protein>
<evidence type="ECO:0000313" key="3">
    <source>
        <dbReference type="Proteomes" id="UP001168877"/>
    </source>
</evidence>
<name>A0AA39SBM6_ACESA</name>
<reference evidence="2" key="2">
    <citation type="submission" date="2023-06" db="EMBL/GenBank/DDBJ databases">
        <authorList>
            <person name="Swenson N.G."/>
            <person name="Wegrzyn J.L."/>
            <person name="Mcevoy S.L."/>
        </authorList>
    </citation>
    <scope>NUCLEOTIDE SEQUENCE</scope>
    <source>
        <strain evidence="2">NS2018</strain>
        <tissue evidence="2">Leaf</tissue>
    </source>
</reference>
<keyword evidence="3" id="KW-1185">Reference proteome</keyword>
<dbReference type="Proteomes" id="UP001168877">
    <property type="component" value="Unassembled WGS sequence"/>
</dbReference>
<gene>
    <name evidence="2" type="ORF">LWI29_030016</name>
</gene>
<evidence type="ECO:0000313" key="2">
    <source>
        <dbReference type="EMBL" id="KAK0587852.1"/>
    </source>
</evidence>
<dbReference type="AlphaFoldDB" id="A0AA39SBM6"/>
<feature type="compositionally biased region" description="Basic residues" evidence="1">
    <location>
        <begin position="54"/>
        <end position="69"/>
    </location>
</feature>
<dbReference type="EMBL" id="JAUESC010000382">
    <property type="protein sequence ID" value="KAK0587852.1"/>
    <property type="molecule type" value="Genomic_DNA"/>
</dbReference>